<name>A0A4Q9PXH1_9APHY</name>
<evidence type="ECO:0000313" key="2">
    <source>
        <dbReference type="Proteomes" id="UP000292082"/>
    </source>
</evidence>
<dbReference type="Proteomes" id="UP000292082">
    <property type="component" value="Unassembled WGS sequence"/>
</dbReference>
<dbReference type="AlphaFoldDB" id="A0A4Q9PXH1"/>
<reference evidence="1 2" key="1">
    <citation type="submission" date="2019-01" db="EMBL/GenBank/DDBJ databases">
        <title>Draft genome sequences of three monokaryotic isolates of the white-rot basidiomycete fungus Dichomitus squalens.</title>
        <authorList>
            <consortium name="DOE Joint Genome Institute"/>
            <person name="Lopez S.C."/>
            <person name="Andreopoulos B."/>
            <person name="Pangilinan J."/>
            <person name="Lipzen A."/>
            <person name="Riley R."/>
            <person name="Ahrendt S."/>
            <person name="Ng V."/>
            <person name="Barry K."/>
            <person name="Daum C."/>
            <person name="Grigoriev I.V."/>
            <person name="Hilden K.S."/>
            <person name="Makela M.R."/>
            <person name="de Vries R.P."/>
        </authorList>
    </citation>
    <scope>NUCLEOTIDE SEQUENCE [LARGE SCALE GENOMIC DNA]</scope>
    <source>
        <strain evidence="1 2">CBS 464.89</strain>
    </source>
</reference>
<accession>A0A4Q9PXH1</accession>
<keyword evidence="2" id="KW-1185">Reference proteome</keyword>
<proteinExistence type="predicted"/>
<evidence type="ECO:0000313" key="1">
    <source>
        <dbReference type="EMBL" id="TBU59417.1"/>
    </source>
</evidence>
<dbReference type="EMBL" id="ML145114">
    <property type="protein sequence ID" value="TBU59417.1"/>
    <property type="molecule type" value="Genomic_DNA"/>
</dbReference>
<protein>
    <submittedName>
        <fullName evidence="1">Uncharacterized protein</fullName>
    </submittedName>
</protein>
<organism evidence="1 2">
    <name type="scientific">Dichomitus squalens</name>
    <dbReference type="NCBI Taxonomy" id="114155"/>
    <lineage>
        <taxon>Eukaryota</taxon>
        <taxon>Fungi</taxon>
        <taxon>Dikarya</taxon>
        <taxon>Basidiomycota</taxon>
        <taxon>Agaricomycotina</taxon>
        <taxon>Agaricomycetes</taxon>
        <taxon>Polyporales</taxon>
        <taxon>Polyporaceae</taxon>
        <taxon>Dichomitus</taxon>
    </lineage>
</organism>
<sequence>MPSNSPQYGVHVASSMLEYDLASRTRPWASPLIATKPYFHHTRYWGQPERRRRRQTAAAIQPVEAAAVVLHDCAPQAGGRLWARGTPLPSPLSLPPCSTFRTRREDLLLCAYVEVLRRLGRALRVQGAAE</sequence>
<gene>
    <name evidence="1" type="ORF">BD310DRAFT_925065</name>
</gene>